<dbReference type="RefSeq" id="WP_285883694.1">
    <property type="nucleotide sequence ID" value="NZ_JARFYN010000064.1"/>
</dbReference>
<evidence type="ECO:0008006" key="3">
    <source>
        <dbReference type="Google" id="ProtNLM"/>
    </source>
</evidence>
<reference evidence="1" key="1">
    <citation type="submission" date="2023-06" db="EMBL/GenBank/DDBJ databases">
        <title>Phylogenetic Diversity of Rhizobium strains.</title>
        <authorList>
            <person name="Moura F.T."/>
            <person name="Helene L.C.F."/>
            <person name="Hungria M."/>
        </authorList>
    </citation>
    <scope>NUCLEOTIDE SEQUENCE</scope>
    <source>
        <strain evidence="1">CCGE524</strain>
    </source>
</reference>
<dbReference type="EMBL" id="JARFYN010000064">
    <property type="protein sequence ID" value="MDL2409972.1"/>
    <property type="molecule type" value="Genomic_DNA"/>
</dbReference>
<proteinExistence type="predicted"/>
<organism evidence="1 2">
    <name type="scientific">Rhizobium calliandrae</name>
    <dbReference type="NCBI Taxonomy" id="1312182"/>
    <lineage>
        <taxon>Bacteria</taxon>
        <taxon>Pseudomonadati</taxon>
        <taxon>Pseudomonadota</taxon>
        <taxon>Alphaproteobacteria</taxon>
        <taxon>Hyphomicrobiales</taxon>
        <taxon>Rhizobiaceae</taxon>
        <taxon>Rhizobium/Agrobacterium group</taxon>
        <taxon>Rhizobium</taxon>
    </lineage>
</organism>
<sequence>MEQTYAIAAEAMRDSLAILERAVPKPRFGMSKAGHCGYRYVERLPGQAIFLKSVRMFSAIQSLKLLLDAGLFLDGGASMRILDEIGSDIQFLAAPFLTGAKHEAIYDQFLTEFFQEEFDHSEILKSSQKRHRVSRQKIRACIVRAYGHDDTSTQNDVLRVIDNAFSGYVHGAAVHMMDAYDGARFVVPACGHHSPLRGFWAQFSQYLHRALMNFALAAKALGCEEEFGRLYKLITVLFDDDGFAR</sequence>
<accession>A0ABT7KN11</accession>
<evidence type="ECO:0000313" key="1">
    <source>
        <dbReference type="EMBL" id="MDL2409972.1"/>
    </source>
</evidence>
<evidence type="ECO:0000313" key="2">
    <source>
        <dbReference type="Proteomes" id="UP001172630"/>
    </source>
</evidence>
<gene>
    <name evidence="1" type="ORF">PY650_31020</name>
</gene>
<keyword evidence="2" id="KW-1185">Reference proteome</keyword>
<dbReference type="Proteomes" id="UP001172630">
    <property type="component" value="Unassembled WGS sequence"/>
</dbReference>
<name>A0ABT7KN11_9HYPH</name>
<comment type="caution">
    <text evidence="1">The sequence shown here is derived from an EMBL/GenBank/DDBJ whole genome shotgun (WGS) entry which is preliminary data.</text>
</comment>
<protein>
    <recommendedName>
        <fullName evidence="3">HEPN AbiU2-like domain-containing protein</fullName>
    </recommendedName>
</protein>